<reference evidence="3 4" key="1">
    <citation type="submission" date="2020-03" db="EMBL/GenBank/DDBJ databases">
        <title>Roseomonas stagni sp. nov., isolated from pond water in Japan.</title>
        <authorList>
            <person name="Furuhata K."/>
            <person name="Miyamoto H."/>
            <person name="Goto K."/>
        </authorList>
    </citation>
    <scope>NUCLEOTIDE SEQUENCE [LARGE SCALE GENOMIC DNA]</scope>
    <source>
        <strain evidence="3 4">PeD5</strain>
    </source>
</reference>
<keyword evidence="4" id="KW-1185">Reference proteome</keyword>
<dbReference type="PROSITE" id="PS00101">
    <property type="entry name" value="HEXAPEP_TRANSFERASES"/>
    <property type="match status" value="1"/>
</dbReference>
<comment type="caution">
    <text evidence="3">The sequence shown here is derived from an EMBL/GenBank/DDBJ whole genome shotgun (WGS) entry which is preliminary data.</text>
</comment>
<dbReference type="PANTHER" id="PTHR23416">
    <property type="entry name" value="SIALIC ACID SYNTHASE-RELATED"/>
    <property type="match status" value="1"/>
</dbReference>
<dbReference type="InterPro" id="IPR018357">
    <property type="entry name" value="Hexapep_transf_CS"/>
</dbReference>
<keyword evidence="2" id="KW-0677">Repeat</keyword>
<evidence type="ECO:0000256" key="2">
    <source>
        <dbReference type="ARBA" id="ARBA00022737"/>
    </source>
</evidence>
<proteinExistence type="predicted"/>
<evidence type="ECO:0000256" key="1">
    <source>
        <dbReference type="ARBA" id="ARBA00022679"/>
    </source>
</evidence>
<dbReference type="PANTHER" id="PTHR23416:SF78">
    <property type="entry name" value="LIPOPOLYSACCHARIDE BIOSYNTHESIS O-ACETYL TRANSFERASE WBBJ-RELATED"/>
    <property type="match status" value="1"/>
</dbReference>
<dbReference type="InterPro" id="IPR051159">
    <property type="entry name" value="Hexapeptide_acetyltransf"/>
</dbReference>
<dbReference type="CDD" id="cd04647">
    <property type="entry name" value="LbH_MAT_like"/>
    <property type="match status" value="1"/>
</dbReference>
<sequence>MIDAPKDPDGLYRSGLLGADRAGLPEPADMVDFDLSPGGIAALAARGVAVTGAAGADNWVWLPRTGTVGQVTLRLLRQASGNAILLGPRSDRCRAALTVGGHRGVVVLGGTTGTVNLKLTMNGLGNLFIQGAEGSANSLDCLLDGEGRRIAIGAGCMISYGVQLRTSDSHAILDIAGGCQVNMPEDVVVEPHVWLARDVVVMKGVTIGRGSAVGARSLVTADVAPCTLVAGVPARVLRQGVTWSRASRPDARRIAARIAEVVEGAAPAGGTATTDAED</sequence>
<dbReference type="InterPro" id="IPR011004">
    <property type="entry name" value="Trimer_LpxA-like_sf"/>
</dbReference>
<organism evidence="3 4">
    <name type="scientific">Falsiroseomonas algicola</name>
    <dbReference type="NCBI Taxonomy" id="2716930"/>
    <lineage>
        <taxon>Bacteria</taxon>
        <taxon>Pseudomonadati</taxon>
        <taxon>Pseudomonadota</taxon>
        <taxon>Alphaproteobacteria</taxon>
        <taxon>Acetobacterales</taxon>
        <taxon>Roseomonadaceae</taxon>
        <taxon>Falsiroseomonas</taxon>
    </lineage>
</organism>
<dbReference type="EMBL" id="JAAIKB010000007">
    <property type="protein sequence ID" value="NGM21803.1"/>
    <property type="molecule type" value="Genomic_DNA"/>
</dbReference>
<gene>
    <name evidence="3" type="ORF">G3576_17400</name>
</gene>
<evidence type="ECO:0000313" key="3">
    <source>
        <dbReference type="EMBL" id="NGM21803.1"/>
    </source>
</evidence>
<dbReference type="Proteomes" id="UP000475385">
    <property type="component" value="Unassembled WGS sequence"/>
</dbReference>
<accession>A0A6M1LNQ2</accession>
<dbReference type="RefSeq" id="WP_164695717.1">
    <property type="nucleotide sequence ID" value="NZ_JAAIKB010000007.1"/>
</dbReference>
<dbReference type="Gene3D" id="2.160.10.10">
    <property type="entry name" value="Hexapeptide repeat proteins"/>
    <property type="match status" value="1"/>
</dbReference>
<keyword evidence="1" id="KW-0808">Transferase</keyword>
<protein>
    <submittedName>
        <fullName evidence="3">Acyltransferase</fullName>
    </submittedName>
</protein>
<evidence type="ECO:0000313" key="4">
    <source>
        <dbReference type="Proteomes" id="UP000475385"/>
    </source>
</evidence>
<dbReference type="AlphaFoldDB" id="A0A6M1LNQ2"/>
<name>A0A6M1LNQ2_9PROT</name>
<dbReference type="GO" id="GO:0016746">
    <property type="term" value="F:acyltransferase activity"/>
    <property type="evidence" value="ECO:0007669"/>
    <property type="project" value="UniProtKB-KW"/>
</dbReference>
<keyword evidence="3" id="KW-0012">Acyltransferase</keyword>
<dbReference type="SUPFAM" id="SSF51161">
    <property type="entry name" value="Trimeric LpxA-like enzymes"/>
    <property type="match status" value="1"/>
</dbReference>